<feature type="active site" description="Proton donor/acceptor" evidence="3">
    <location>
        <position position="161"/>
    </location>
</feature>
<evidence type="ECO:0000259" key="4">
    <source>
        <dbReference type="PROSITE" id="PS52035"/>
    </source>
</evidence>
<dbReference type="Pfam" id="PF00246">
    <property type="entry name" value="Peptidase_M14"/>
    <property type="match status" value="1"/>
</dbReference>
<evidence type="ECO:0000256" key="1">
    <source>
        <dbReference type="ARBA" id="ARBA00001947"/>
    </source>
</evidence>
<dbReference type="PROSITE" id="PS52035">
    <property type="entry name" value="PEPTIDASE_M14"/>
    <property type="match status" value="1"/>
</dbReference>
<evidence type="ECO:0000256" key="3">
    <source>
        <dbReference type="PROSITE-ProRule" id="PRU01379"/>
    </source>
</evidence>
<comment type="cofactor">
    <cofactor evidence="1">
        <name>Zn(2+)</name>
        <dbReference type="ChEBI" id="CHEBI:29105"/>
    </cofactor>
</comment>
<evidence type="ECO:0000313" key="5">
    <source>
        <dbReference type="EMBL" id="CAH0748537.1"/>
    </source>
</evidence>
<dbReference type="InterPro" id="IPR000834">
    <property type="entry name" value="Peptidase_M14"/>
</dbReference>
<evidence type="ECO:0000313" key="6">
    <source>
        <dbReference type="Proteomes" id="UP001152759"/>
    </source>
</evidence>
<dbReference type="InterPro" id="IPR050821">
    <property type="entry name" value="Cytosolic_carboxypeptidase"/>
</dbReference>
<dbReference type="GO" id="GO:0008270">
    <property type="term" value="F:zinc ion binding"/>
    <property type="evidence" value="ECO:0007669"/>
    <property type="project" value="InterPro"/>
</dbReference>
<reference evidence="5" key="1">
    <citation type="submission" date="2021-12" db="EMBL/GenBank/DDBJ databases">
        <authorList>
            <person name="King R."/>
        </authorList>
    </citation>
    <scope>NUCLEOTIDE SEQUENCE</scope>
</reference>
<dbReference type="PANTHER" id="PTHR12756">
    <property type="entry name" value="CYTOSOLIC CARBOXYPEPTIDASE"/>
    <property type="match status" value="1"/>
</dbReference>
<organism evidence="5 6">
    <name type="scientific">Bemisia tabaci</name>
    <name type="common">Sweetpotato whitefly</name>
    <name type="synonym">Aleurodes tabaci</name>
    <dbReference type="NCBI Taxonomy" id="7038"/>
    <lineage>
        <taxon>Eukaryota</taxon>
        <taxon>Metazoa</taxon>
        <taxon>Ecdysozoa</taxon>
        <taxon>Arthropoda</taxon>
        <taxon>Hexapoda</taxon>
        <taxon>Insecta</taxon>
        <taxon>Pterygota</taxon>
        <taxon>Neoptera</taxon>
        <taxon>Paraneoptera</taxon>
        <taxon>Hemiptera</taxon>
        <taxon>Sternorrhyncha</taxon>
        <taxon>Aleyrodoidea</taxon>
        <taxon>Aleyrodidae</taxon>
        <taxon>Aleyrodinae</taxon>
        <taxon>Bemisia</taxon>
    </lineage>
</organism>
<protein>
    <recommendedName>
        <fullName evidence="4">Peptidase M14 domain-containing protein</fullName>
    </recommendedName>
</protein>
<proteinExistence type="inferred from homology"/>
<sequence>MMKGFMDYLTGDSEQAKELRDKFIFKLVPMLNPDGVIVGNNRCSLTGRDLNRQYRTVIRETYPSIWHTKLMIRRLMEECGIVMYCDLHAHSRKHNVFIYGCENKRYPEKRLYEQVFPLMLHKNAADKFSFENCKFRIQKSKEGTGRVVIWMMGVCNSYTMEASFGGSTIGSRVDTHFSAQDYENIGRAFCETLLDFCDEDPCKVSCLFLLPV</sequence>
<gene>
    <name evidence="5" type="ORF">BEMITA_LOCUS180</name>
</gene>
<accession>A0AAI8UPQ6</accession>
<keyword evidence="6" id="KW-1185">Reference proteome</keyword>
<feature type="domain" description="Peptidase M14" evidence="4">
    <location>
        <begin position="1"/>
        <end position="197"/>
    </location>
</feature>
<dbReference type="SUPFAM" id="SSF53187">
    <property type="entry name" value="Zn-dependent exopeptidases"/>
    <property type="match status" value="1"/>
</dbReference>
<dbReference type="AlphaFoldDB" id="A0AAI8UPQ6"/>
<comment type="caution">
    <text evidence="5">The sequence shown here is derived from an EMBL/GenBank/DDBJ whole genome shotgun (WGS) entry which is preliminary data.</text>
</comment>
<name>A0AAI8UPQ6_BEMTA</name>
<dbReference type="Gene3D" id="3.40.630.10">
    <property type="entry name" value="Zn peptidases"/>
    <property type="match status" value="1"/>
</dbReference>
<comment type="similarity">
    <text evidence="2 3">Belongs to the peptidase M14 family.</text>
</comment>
<evidence type="ECO:0000256" key="2">
    <source>
        <dbReference type="ARBA" id="ARBA00005988"/>
    </source>
</evidence>
<dbReference type="PANTHER" id="PTHR12756:SF45">
    <property type="entry name" value="CYTOSOLIC CARBOXYPEPTIDASE NNA1"/>
    <property type="match status" value="1"/>
</dbReference>
<dbReference type="GO" id="GO:0006508">
    <property type="term" value="P:proteolysis"/>
    <property type="evidence" value="ECO:0007669"/>
    <property type="project" value="InterPro"/>
</dbReference>
<dbReference type="Proteomes" id="UP001152759">
    <property type="component" value="Unassembled WGS sequence"/>
</dbReference>
<dbReference type="GO" id="GO:0004181">
    <property type="term" value="F:metallocarboxypeptidase activity"/>
    <property type="evidence" value="ECO:0007669"/>
    <property type="project" value="InterPro"/>
</dbReference>
<dbReference type="EMBL" id="CAKKNF020000044">
    <property type="protein sequence ID" value="CAH0748537.1"/>
    <property type="molecule type" value="Genomic_DNA"/>
</dbReference>